<proteinExistence type="predicted"/>
<evidence type="ECO:0000313" key="2">
    <source>
        <dbReference type="EMBL" id="MBN8237066.1"/>
    </source>
</evidence>
<keyword evidence="3" id="KW-1185">Reference proteome</keyword>
<dbReference type="EMBL" id="JAEKJY010000006">
    <property type="protein sequence ID" value="MBN8237066.1"/>
    <property type="molecule type" value="Genomic_DNA"/>
</dbReference>
<dbReference type="RefSeq" id="WP_206935743.1">
    <property type="nucleotide sequence ID" value="NZ_JAEKJY010000006.1"/>
</dbReference>
<keyword evidence="1" id="KW-0732">Signal</keyword>
<evidence type="ECO:0000256" key="1">
    <source>
        <dbReference type="SAM" id="SignalP"/>
    </source>
</evidence>
<comment type="caution">
    <text evidence="2">The sequence shown here is derived from an EMBL/GenBank/DDBJ whole genome shotgun (WGS) entry which is preliminary data.</text>
</comment>
<protein>
    <submittedName>
        <fullName evidence="2">Uncharacterized protein</fullName>
    </submittedName>
</protein>
<reference evidence="2 3" key="1">
    <citation type="submission" date="2020-12" db="EMBL/GenBank/DDBJ databases">
        <title>Oil enriched cultivation method for isolating marine PHA-producing bacteria.</title>
        <authorList>
            <person name="Zheng W."/>
            <person name="Yu S."/>
            <person name="Huang Y."/>
        </authorList>
    </citation>
    <scope>NUCLEOTIDE SEQUENCE [LARGE SCALE GENOMIC DNA]</scope>
    <source>
        <strain evidence="2 3">SY-2-6</strain>
    </source>
</reference>
<gene>
    <name evidence="2" type="ORF">JF544_17550</name>
</gene>
<feature type="chain" id="PRO_5045210905" evidence="1">
    <location>
        <begin position="27"/>
        <end position="49"/>
    </location>
</feature>
<organism evidence="2 3">
    <name type="scientific">Halobacillus kuroshimensis</name>
    <dbReference type="NCBI Taxonomy" id="302481"/>
    <lineage>
        <taxon>Bacteria</taxon>
        <taxon>Bacillati</taxon>
        <taxon>Bacillota</taxon>
        <taxon>Bacilli</taxon>
        <taxon>Bacillales</taxon>
        <taxon>Bacillaceae</taxon>
        <taxon>Halobacillus</taxon>
    </lineage>
</organism>
<evidence type="ECO:0000313" key="3">
    <source>
        <dbReference type="Proteomes" id="UP000663970"/>
    </source>
</evidence>
<feature type="signal peptide" evidence="1">
    <location>
        <begin position="1"/>
        <end position="26"/>
    </location>
</feature>
<dbReference type="Proteomes" id="UP000663970">
    <property type="component" value="Unassembled WGS sequence"/>
</dbReference>
<sequence>MKKAFQTSVVGFVLMFSLFLSSSAFMSEIQDSRAGNTEVMYDPGDPGIG</sequence>
<name>A0ABS3E0G1_9BACI</name>
<accession>A0ABS3E0G1</accession>